<feature type="binding site" evidence="7">
    <location>
        <position position="144"/>
    </location>
    <ligand>
        <name>Zn(2+)</name>
        <dbReference type="ChEBI" id="CHEBI:29105"/>
    </ligand>
</feature>
<evidence type="ECO:0000256" key="4">
    <source>
        <dbReference type="ARBA" id="ARBA00023015"/>
    </source>
</evidence>
<dbReference type="EMBL" id="CP010899">
    <property type="protein sequence ID" value="ALA98312.1"/>
    <property type="molecule type" value="Genomic_DNA"/>
</dbReference>
<dbReference type="InterPro" id="IPR043135">
    <property type="entry name" value="Fur_C"/>
</dbReference>
<dbReference type="SUPFAM" id="SSF46785">
    <property type="entry name" value="Winged helix' DNA-binding domain"/>
    <property type="match status" value="1"/>
</dbReference>
<evidence type="ECO:0000256" key="2">
    <source>
        <dbReference type="ARBA" id="ARBA00022491"/>
    </source>
</evidence>
<dbReference type="GO" id="GO:1900376">
    <property type="term" value="P:regulation of secondary metabolite biosynthetic process"/>
    <property type="evidence" value="ECO:0007669"/>
    <property type="project" value="TreeGrafter"/>
</dbReference>
<dbReference type="GO" id="GO:0045892">
    <property type="term" value="P:negative regulation of DNA-templated transcription"/>
    <property type="evidence" value="ECO:0007669"/>
    <property type="project" value="TreeGrafter"/>
</dbReference>
<evidence type="ECO:0000256" key="5">
    <source>
        <dbReference type="ARBA" id="ARBA00023125"/>
    </source>
</evidence>
<keyword evidence="7" id="KW-0479">Metal-binding</keyword>
<evidence type="ECO:0000313" key="8">
    <source>
        <dbReference type="EMBL" id="ALA98312.1"/>
    </source>
</evidence>
<dbReference type="Gene3D" id="1.10.10.10">
    <property type="entry name" value="Winged helix-like DNA-binding domain superfamily/Winged helix DNA-binding domain"/>
    <property type="match status" value="1"/>
</dbReference>
<keyword evidence="5" id="KW-0238">DNA-binding</keyword>
<keyword evidence="9" id="KW-1185">Reference proteome</keyword>
<protein>
    <submittedName>
        <fullName evidence="8">Fur family transcriptional regulator</fullName>
    </submittedName>
</protein>
<keyword evidence="6" id="KW-0804">Transcription</keyword>
<evidence type="ECO:0000256" key="7">
    <source>
        <dbReference type="PIRSR" id="PIRSR602481-1"/>
    </source>
</evidence>
<dbReference type="GO" id="GO:0008270">
    <property type="term" value="F:zinc ion binding"/>
    <property type="evidence" value="ECO:0007669"/>
    <property type="project" value="TreeGrafter"/>
</dbReference>
<keyword evidence="2" id="KW-0678">Repressor</keyword>
<dbReference type="InterPro" id="IPR036388">
    <property type="entry name" value="WH-like_DNA-bd_sf"/>
</dbReference>
<dbReference type="AlphaFoldDB" id="A0A0K2JIS3"/>
<proteinExistence type="inferred from homology"/>
<keyword evidence="4" id="KW-0805">Transcription regulation</keyword>
<dbReference type="PANTHER" id="PTHR33202">
    <property type="entry name" value="ZINC UPTAKE REGULATION PROTEIN"/>
    <property type="match status" value="1"/>
</dbReference>
<evidence type="ECO:0000256" key="1">
    <source>
        <dbReference type="ARBA" id="ARBA00007957"/>
    </source>
</evidence>
<name>A0A0K2JIS3_SPIKU</name>
<dbReference type="Pfam" id="PF01475">
    <property type="entry name" value="FUR"/>
    <property type="match status" value="1"/>
</dbReference>
<comment type="similarity">
    <text evidence="1">Belongs to the Fur family.</text>
</comment>
<feature type="binding site" evidence="7">
    <location>
        <position position="96"/>
    </location>
    <ligand>
        <name>Zn(2+)</name>
        <dbReference type="ChEBI" id="CHEBI:29105"/>
    </ligand>
</feature>
<gene>
    <name evidence="8" type="primary">fur</name>
    <name evidence="8" type="ORF">SKUN_001452</name>
</gene>
<comment type="cofactor">
    <cofactor evidence="7">
        <name>Zn(2+)</name>
        <dbReference type="ChEBI" id="CHEBI:29105"/>
    </cofactor>
    <text evidence="7">Binds 1 zinc ion per subunit.</text>
</comment>
<evidence type="ECO:0000313" key="9">
    <source>
        <dbReference type="Proteomes" id="UP000062963"/>
    </source>
</evidence>
<evidence type="ECO:0000256" key="3">
    <source>
        <dbReference type="ARBA" id="ARBA00022833"/>
    </source>
</evidence>
<dbReference type="Proteomes" id="UP000062963">
    <property type="component" value="Chromosome"/>
</dbReference>
<organism evidence="8 9">
    <name type="scientific">Spiroplasma kunkelii CR2-3x</name>
    <dbReference type="NCBI Taxonomy" id="273035"/>
    <lineage>
        <taxon>Bacteria</taxon>
        <taxon>Bacillati</taxon>
        <taxon>Mycoplasmatota</taxon>
        <taxon>Mollicutes</taxon>
        <taxon>Entomoplasmatales</taxon>
        <taxon>Spiroplasmataceae</taxon>
        <taxon>Spiroplasma</taxon>
    </lineage>
</organism>
<dbReference type="Gene3D" id="3.30.1490.190">
    <property type="match status" value="1"/>
</dbReference>
<dbReference type="GO" id="GO:0003700">
    <property type="term" value="F:DNA-binding transcription factor activity"/>
    <property type="evidence" value="ECO:0007669"/>
    <property type="project" value="InterPro"/>
</dbReference>
<dbReference type="InterPro" id="IPR036390">
    <property type="entry name" value="WH_DNA-bd_sf"/>
</dbReference>
<dbReference type="PATRIC" id="fig|273035.7.peg.1792"/>
<reference evidence="8 9" key="1">
    <citation type="journal article" date="2015" name="Genome Announc.">
        <title>Complete Genome Sequence of Spiroplasma kunkelii Strain CR2-3x, Causal Agent of Corn Stunt Disease in Zea mays L.</title>
        <authorList>
            <person name="Davis R.E."/>
            <person name="Shao J."/>
            <person name="Dally E.L."/>
            <person name="Zhao Y."/>
            <person name="Gasparich G.E."/>
            <person name="Gaynor B.J."/>
            <person name="Athey J.C."/>
            <person name="Harrison N.A."/>
            <person name="Donofrio N."/>
        </authorList>
    </citation>
    <scope>NUCLEOTIDE SEQUENCE [LARGE SCALE GENOMIC DNA]</scope>
    <source>
        <strain evidence="8 9">CR2-3x</strain>
    </source>
</reference>
<keyword evidence="3 7" id="KW-0862">Zinc</keyword>
<feature type="binding site" evidence="7">
    <location>
        <position position="99"/>
    </location>
    <ligand>
        <name>Zn(2+)</name>
        <dbReference type="ChEBI" id="CHEBI:29105"/>
    </ligand>
</feature>
<sequence length="163" mass="19211">MAMALSYDGIVQLLKSKNYRITEIRLAIIKILSEKQHLTLTEIVTLLEQEFKNVNLMSVYNTIDLLISEHIVFTNSFDGKQIWYDLAENPSFHMVCDICKNVVHIKDTNILHEIKLDNLKDVMTNINWEPVYFKIEGHGICDQCHNKKYEPLQFEEYFNEENK</sequence>
<feature type="binding site" evidence="7">
    <location>
        <position position="141"/>
    </location>
    <ligand>
        <name>Zn(2+)</name>
        <dbReference type="ChEBI" id="CHEBI:29105"/>
    </ligand>
</feature>
<dbReference type="PANTHER" id="PTHR33202:SF7">
    <property type="entry name" value="FERRIC UPTAKE REGULATION PROTEIN"/>
    <property type="match status" value="1"/>
</dbReference>
<dbReference type="GO" id="GO:0000976">
    <property type="term" value="F:transcription cis-regulatory region binding"/>
    <property type="evidence" value="ECO:0007669"/>
    <property type="project" value="TreeGrafter"/>
</dbReference>
<evidence type="ECO:0000256" key="6">
    <source>
        <dbReference type="ARBA" id="ARBA00023163"/>
    </source>
</evidence>
<dbReference type="InterPro" id="IPR002481">
    <property type="entry name" value="FUR"/>
</dbReference>
<dbReference type="KEGG" id="skn:SKUN_001452"/>
<dbReference type="STRING" id="273035.SKUN_001452"/>
<accession>A0A0K2JIS3</accession>